<dbReference type="InterPro" id="IPR001304">
    <property type="entry name" value="C-type_lectin-like"/>
</dbReference>
<protein>
    <submittedName>
        <fullName evidence="2">CD209 antigen-like protein E</fullName>
    </submittedName>
</protein>
<keyword evidence="3" id="KW-1185">Reference proteome</keyword>
<evidence type="ECO:0000259" key="1">
    <source>
        <dbReference type="PROSITE" id="PS50041"/>
    </source>
</evidence>
<dbReference type="OMA" id="SVEFWMK"/>
<dbReference type="InterPro" id="IPR016187">
    <property type="entry name" value="CTDL_fold"/>
</dbReference>
<dbReference type="SUPFAM" id="SSF56436">
    <property type="entry name" value="C-type lectin-like"/>
    <property type="match status" value="1"/>
</dbReference>
<dbReference type="Pfam" id="PF00059">
    <property type="entry name" value="Lectin_C"/>
    <property type="match status" value="1"/>
</dbReference>
<sequence length="179" mass="21013">MQNPIAPQYIFAKYSKHKFAKYKRNIVVWFKESILFYYNLVYLYSDLFIDETRLKCEAGWELHGMNCYFFSNYKSTWIEGRDSCRGQGGDLVKIDSREKQNMINDKDWFWIGLTDSEKEGSWVWVDGSPLKESFWGNNEPDGQGGGPDSEVDCWFDGYCKQSLRSICEKIAETQLCFCL</sequence>
<dbReference type="Ensembl" id="ENSCVAT00000010330.1">
    <property type="protein sequence ID" value="ENSCVAP00000022031.1"/>
    <property type="gene ID" value="ENSCVAG00000004459.1"/>
</dbReference>
<evidence type="ECO:0000313" key="2">
    <source>
        <dbReference type="Ensembl" id="ENSCVAP00000022031.1"/>
    </source>
</evidence>
<feature type="domain" description="C-type lectin" evidence="1">
    <location>
        <begin position="63"/>
        <end position="168"/>
    </location>
</feature>
<reference evidence="2" key="2">
    <citation type="submission" date="2025-09" db="UniProtKB">
        <authorList>
            <consortium name="Ensembl"/>
        </authorList>
    </citation>
    <scope>IDENTIFICATION</scope>
</reference>
<accession>A0A3Q2DQF7</accession>
<dbReference type="PANTHER" id="PTHR22803">
    <property type="entry name" value="MANNOSE, PHOSPHOLIPASE, LECTIN RECEPTOR RELATED"/>
    <property type="match status" value="1"/>
</dbReference>
<evidence type="ECO:0000313" key="3">
    <source>
        <dbReference type="Proteomes" id="UP000265020"/>
    </source>
</evidence>
<name>A0A3Q2DQF7_CYPVA</name>
<dbReference type="SMART" id="SM00034">
    <property type="entry name" value="CLECT"/>
    <property type="match status" value="1"/>
</dbReference>
<dbReference type="Proteomes" id="UP000265020">
    <property type="component" value="Unassembled WGS sequence"/>
</dbReference>
<dbReference type="Gene3D" id="3.10.100.10">
    <property type="entry name" value="Mannose-Binding Protein A, subunit A"/>
    <property type="match status" value="1"/>
</dbReference>
<proteinExistence type="predicted"/>
<dbReference type="GeneTree" id="ENSGT01030000234575"/>
<dbReference type="InterPro" id="IPR050111">
    <property type="entry name" value="C-type_lectin/snaclec_domain"/>
</dbReference>
<dbReference type="PROSITE" id="PS50041">
    <property type="entry name" value="C_TYPE_LECTIN_2"/>
    <property type="match status" value="1"/>
</dbReference>
<dbReference type="AlphaFoldDB" id="A0A3Q2DQF7"/>
<dbReference type="InterPro" id="IPR016186">
    <property type="entry name" value="C-type_lectin-like/link_sf"/>
</dbReference>
<reference evidence="2" key="1">
    <citation type="submission" date="2025-08" db="UniProtKB">
        <authorList>
            <consortium name="Ensembl"/>
        </authorList>
    </citation>
    <scope>IDENTIFICATION</scope>
</reference>
<organism evidence="2 3">
    <name type="scientific">Cyprinodon variegatus</name>
    <name type="common">Sheepshead minnow</name>
    <dbReference type="NCBI Taxonomy" id="28743"/>
    <lineage>
        <taxon>Eukaryota</taxon>
        <taxon>Metazoa</taxon>
        <taxon>Chordata</taxon>
        <taxon>Craniata</taxon>
        <taxon>Vertebrata</taxon>
        <taxon>Euteleostomi</taxon>
        <taxon>Actinopterygii</taxon>
        <taxon>Neopterygii</taxon>
        <taxon>Teleostei</taxon>
        <taxon>Neoteleostei</taxon>
        <taxon>Acanthomorphata</taxon>
        <taxon>Ovalentaria</taxon>
        <taxon>Atherinomorphae</taxon>
        <taxon>Cyprinodontiformes</taxon>
        <taxon>Cyprinodontidae</taxon>
        <taxon>Cyprinodon</taxon>
    </lineage>
</organism>